<name>A0ABT9G049_LEPDI</name>
<keyword evidence="10" id="KW-1185">Reference proteome</keyword>
<evidence type="ECO:0000256" key="1">
    <source>
        <dbReference type="ARBA" id="ARBA00005187"/>
    </source>
</evidence>
<dbReference type="InterPro" id="IPR006426">
    <property type="entry name" value="Asn_synth_AEB"/>
</dbReference>
<dbReference type="Pfam" id="PF13522">
    <property type="entry name" value="GATase_6"/>
    <property type="match status" value="1"/>
</dbReference>
<dbReference type="InterPro" id="IPR001962">
    <property type="entry name" value="Asn_synthase"/>
</dbReference>
<dbReference type="InterPro" id="IPR051786">
    <property type="entry name" value="ASN_synthetase/amidase"/>
</dbReference>
<dbReference type="SUPFAM" id="SSF52402">
    <property type="entry name" value="Adenine nucleotide alpha hydrolases-like"/>
    <property type="match status" value="1"/>
</dbReference>
<evidence type="ECO:0000256" key="6">
    <source>
        <dbReference type="ARBA" id="ARBA00022962"/>
    </source>
</evidence>
<dbReference type="CDD" id="cd00712">
    <property type="entry name" value="AsnB"/>
    <property type="match status" value="1"/>
</dbReference>
<accession>A0ABT9G049</accession>
<keyword evidence="5" id="KW-0067">ATP-binding</keyword>
<evidence type="ECO:0000256" key="5">
    <source>
        <dbReference type="ARBA" id="ARBA00022840"/>
    </source>
</evidence>
<proteinExistence type="inferred from homology"/>
<dbReference type="Gene3D" id="3.40.50.620">
    <property type="entry name" value="HUPs"/>
    <property type="match status" value="2"/>
</dbReference>
<evidence type="ECO:0000313" key="10">
    <source>
        <dbReference type="Proteomes" id="UP001235760"/>
    </source>
</evidence>
<dbReference type="PROSITE" id="PS51278">
    <property type="entry name" value="GATASE_TYPE_2"/>
    <property type="match status" value="1"/>
</dbReference>
<comment type="catalytic activity">
    <reaction evidence="7">
        <text>L-aspartate + L-glutamine + ATP + H2O = L-asparagine + L-glutamate + AMP + diphosphate + H(+)</text>
        <dbReference type="Rhea" id="RHEA:12228"/>
        <dbReference type="ChEBI" id="CHEBI:15377"/>
        <dbReference type="ChEBI" id="CHEBI:15378"/>
        <dbReference type="ChEBI" id="CHEBI:29985"/>
        <dbReference type="ChEBI" id="CHEBI:29991"/>
        <dbReference type="ChEBI" id="CHEBI:30616"/>
        <dbReference type="ChEBI" id="CHEBI:33019"/>
        <dbReference type="ChEBI" id="CHEBI:58048"/>
        <dbReference type="ChEBI" id="CHEBI:58359"/>
        <dbReference type="ChEBI" id="CHEBI:456215"/>
        <dbReference type="EC" id="6.3.5.4"/>
    </reaction>
</comment>
<comment type="pathway">
    <text evidence="1">Amino-acid biosynthesis; L-asparagine biosynthesis; L-asparagine from L-aspartate (L-Gln route): step 1/1.</text>
</comment>
<evidence type="ECO:0000313" key="9">
    <source>
        <dbReference type="EMBL" id="MDP4299854.1"/>
    </source>
</evidence>
<dbReference type="NCBIfam" id="TIGR01536">
    <property type="entry name" value="asn_synth_AEB"/>
    <property type="match status" value="1"/>
</dbReference>
<dbReference type="Pfam" id="PF00733">
    <property type="entry name" value="Asn_synthase"/>
    <property type="match status" value="1"/>
</dbReference>
<sequence length="632" mass="71808">MCGILGISWSKEPGLQCMEDMQAMLSSIEHRGPDDQGIWCDTDYPIAIGHRRLSIIDLSSAGAQPMMSSSGRYVIAFNGEIYNHLDLRRDLERTIPQNQSKWRGHSDTETLLQYIEEFGLNAALNASVGMFGIALWDVKEKKLHLARDRIGEKPLYYGFANNRFVFTSELKAVKRIRGFSPSLNKSAISKYFRLNYIPAPETVYTEFQKVQPGQILTFDHDSLEQRCEPSKTAYWSLSSAAKNGRDNPFTGTYDDSVDQLEYLLSRAVSGQSYADVPVGAFLSGGVDSSLVAAMMRKSGNSEILTFSIGMPDARYDESHYAKQVATHLGTRHHSYDISEQDALDLIPTIAKTWDEPFADSSQIPTFLVSKLTRQKVKVALSGDGGDEFFWGYSHYGKLNKIWRWRELNRINPTRFGPLQSKTGNQNQLLRSIKNKIDILSGAWSNATPTDLAEYWADKYKNRHTPLIDERDSRITPNREYTPSATPGAFAFWDASHYLPDDILVKVDRASMANSLETRAPLLDHRVIEFSFGLPDKFKATSSESKIILKSVLERHIPRHLIDRPKMGFSIPLDEWLRTSLRPWCEDLLHSEKRGSELLDNSIIRNLWTEHCSRNANHADKIWAILMFIEFTT</sequence>
<dbReference type="InterPro" id="IPR017932">
    <property type="entry name" value="GATase_2_dom"/>
</dbReference>
<comment type="caution">
    <text evidence="9">The sequence shown here is derived from an EMBL/GenBank/DDBJ whole genome shotgun (WGS) entry which is preliminary data.</text>
</comment>
<dbReference type="EMBL" id="JAUZEE010000002">
    <property type="protein sequence ID" value="MDP4299854.1"/>
    <property type="molecule type" value="Genomic_DNA"/>
</dbReference>
<keyword evidence="9" id="KW-0436">Ligase</keyword>
<evidence type="ECO:0000256" key="3">
    <source>
        <dbReference type="ARBA" id="ARBA00012737"/>
    </source>
</evidence>
<evidence type="ECO:0000256" key="4">
    <source>
        <dbReference type="ARBA" id="ARBA00022741"/>
    </source>
</evidence>
<dbReference type="EC" id="6.3.5.4" evidence="3"/>
<dbReference type="InterPro" id="IPR029055">
    <property type="entry name" value="Ntn_hydrolases_N"/>
</dbReference>
<comment type="similarity">
    <text evidence="2">Belongs to the asparagine synthetase family.</text>
</comment>
<dbReference type="Proteomes" id="UP001235760">
    <property type="component" value="Unassembled WGS sequence"/>
</dbReference>
<dbReference type="InterPro" id="IPR033738">
    <property type="entry name" value="AsnB_N"/>
</dbReference>
<feature type="domain" description="Glutamine amidotransferase type-2" evidence="8">
    <location>
        <begin position="2"/>
        <end position="221"/>
    </location>
</feature>
<organism evidence="9 10">
    <name type="scientific">Leptothrix discophora</name>
    <dbReference type="NCBI Taxonomy" id="89"/>
    <lineage>
        <taxon>Bacteria</taxon>
        <taxon>Pseudomonadati</taxon>
        <taxon>Pseudomonadota</taxon>
        <taxon>Betaproteobacteria</taxon>
        <taxon>Burkholderiales</taxon>
        <taxon>Sphaerotilaceae</taxon>
        <taxon>Leptothrix</taxon>
    </lineage>
</organism>
<dbReference type="Gene3D" id="3.60.20.10">
    <property type="entry name" value="Glutamine Phosphoribosylpyrophosphate, subunit 1, domain 1"/>
    <property type="match status" value="1"/>
</dbReference>
<dbReference type="PANTHER" id="PTHR43284">
    <property type="entry name" value="ASPARAGINE SYNTHETASE (GLUTAMINE-HYDROLYZING)"/>
    <property type="match status" value="1"/>
</dbReference>
<gene>
    <name evidence="9" type="primary">asnB</name>
    <name evidence="9" type="ORF">Q8X39_04355</name>
</gene>
<evidence type="ECO:0000256" key="7">
    <source>
        <dbReference type="ARBA" id="ARBA00048741"/>
    </source>
</evidence>
<protein>
    <recommendedName>
        <fullName evidence="3">asparagine synthase (glutamine-hydrolyzing)</fullName>
        <ecNumber evidence="3">6.3.5.4</ecNumber>
    </recommendedName>
</protein>
<dbReference type="RefSeq" id="WP_305748411.1">
    <property type="nucleotide sequence ID" value="NZ_JAUZEE010000002.1"/>
</dbReference>
<dbReference type="InterPro" id="IPR014729">
    <property type="entry name" value="Rossmann-like_a/b/a_fold"/>
</dbReference>
<dbReference type="GO" id="GO:0004066">
    <property type="term" value="F:asparagine synthase (glutamine-hydrolyzing) activity"/>
    <property type="evidence" value="ECO:0007669"/>
    <property type="project" value="UniProtKB-EC"/>
</dbReference>
<evidence type="ECO:0000256" key="2">
    <source>
        <dbReference type="ARBA" id="ARBA00005752"/>
    </source>
</evidence>
<dbReference type="PANTHER" id="PTHR43284:SF1">
    <property type="entry name" value="ASPARAGINE SYNTHETASE"/>
    <property type="match status" value="1"/>
</dbReference>
<dbReference type="SUPFAM" id="SSF56235">
    <property type="entry name" value="N-terminal nucleophile aminohydrolases (Ntn hydrolases)"/>
    <property type="match status" value="1"/>
</dbReference>
<keyword evidence="4" id="KW-0547">Nucleotide-binding</keyword>
<keyword evidence="6" id="KW-0315">Glutamine amidotransferase</keyword>
<reference evidence="9 10" key="1">
    <citation type="submission" date="2023-08" db="EMBL/GenBank/DDBJ databases">
        <authorList>
            <person name="Roldan D.M."/>
            <person name="Menes R.J."/>
        </authorList>
    </citation>
    <scope>NUCLEOTIDE SEQUENCE [LARGE SCALE GENOMIC DNA]</scope>
    <source>
        <strain evidence="9 10">CCM 2812</strain>
    </source>
</reference>
<evidence type="ECO:0000259" key="8">
    <source>
        <dbReference type="PROSITE" id="PS51278"/>
    </source>
</evidence>
<dbReference type="PIRSF" id="PIRSF001589">
    <property type="entry name" value="Asn_synthetase_glu-h"/>
    <property type="match status" value="1"/>
</dbReference>
<dbReference type="CDD" id="cd01991">
    <property type="entry name" value="Asn_synthase_B_C"/>
    <property type="match status" value="1"/>
</dbReference>